<evidence type="ECO:0000256" key="2">
    <source>
        <dbReference type="ARBA" id="ARBA00023315"/>
    </source>
</evidence>
<gene>
    <name evidence="4" type="ordered locus">BATR1942_02765</name>
</gene>
<proteinExistence type="predicted"/>
<keyword evidence="5" id="KW-1185">Reference proteome</keyword>
<dbReference type="InterPro" id="IPR016181">
    <property type="entry name" value="Acyl_CoA_acyltransferase"/>
</dbReference>
<feature type="domain" description="N-acetyltransferase" evidence="3">
    <location>
        <begin position="1"/>
        <end position="149"/>
    </location>
</feature>
<dbReference type="CDD" id="cd04301">
    <property type="entry name" value="NAT_SF"/>
    <property type="match status" value="1"/>
</dbReference>
<dbReference type="PROSITE" id="PS51186">
    <property type="entry name" value="GNAT"/>
    <property type="match status" value="1"/>
</dbReference>
<dbReference type="PANTHER" id="PTHR43877">
    <property type="entry name" value="AMINOALKYLPHOSPHONATE N-ACETYLTRANSFERASE-RELATED-RELATED"/>
    <property type="match status" value="1"/>
</dbReference>
<dbReference type="Gene3D" id="3.40.630.30">
    <property type="match status" value="1"/>
</dbReference>
<evidence type="ECO:0000313" key="5">
    <source>
        <dbReference type="Proteomes" id="UP000006867"/>
    </source>
</evidence>
<evidence type="ECO:0000256" key="1">
    <source>
        <dbReference type="ARBA" id="ARBA00022679"/>
    </source>
</evidence>
<dbReference type="PANTHER" id="PTHR43877:SF2">
    <property type="entry name" value="AMINOALKYLPHOSPHONATE N-ACETYLTRANSFERASE-RELATED"/>
    <property type="match status" value="1"/>
</dbReference>
<dbReference type="SUPFAM" id="SSF55729">
    <property type="entry name" value="Acyl-CoA N-acyltransferases (Nat)"/>
    <property type="match status" value="1"/>
</dbReference>
<organism evidence="4 5">
    <name type="scientific">Bacillus atrophaeus (strain 1942)</name>
    <dbReference type="NCBI Taxonomy" id="720555"/>
    <lineage>
        <taxon>Bacteria</taxon>
        <taxon>Bacillati</taxon>
        <taxon>Bacillota</taxon>
        <taxon>Bacilli</taxon>
        <taxon>Bacillales</taxon>
        <taxon>Bacillaceae</taxon>
        <taxon>Bacillus</taxon>
    </lineage>
</organism>
<evidence type="ECO:0000313" key="4">
    <source>
        <dbReference type="EMBL" id="ADP31509.1"/>
    </source>
</evidence>
<accession>A0ABN3Z7V9</accession>
<dbReference type="Proteomes" id="UP000006867">
    <property type="component" value="Chromosome"/>
</dbReference>
<sequence length="149" mass="16842">MNIYQAELKDIKGITPLFNKYREFYRQAPDQDGAETFLKTRLKNGESVIFTASENGEYLGFAQLYPVFSSVAMKRTYILNDLFVAEHARKKGAGQKLLAAAKEFAAQNGAKSLSLQTAPDNHAARSLYEQNGYEEDKDFIHYICKVQTT</sequence>
<evidence type="ECO:0000259" key="3">
    <source>
        <dbReference type="PROSITE" id="PS51186"/>
    </source>
</evidence>
<keyword evidence="1" id="KW-0808">Transferase</keyword>
<keyword evidence="2" id="KW-0012">Acyltransferase</keyword>
<dbReference type="EMBL" id="CP002207">
    <property type="protein sequence ID" value="ADP31509.1"/>
    <property type="molecule type" value="Genomic_DNA"/>
</dbReference>
<dbReference type="Pfam" id="PF00583">
    <property type="entry name" value="Acetyltransf_1"/>
    <property type="match status" value="1"/>
</dbReference>
<dbReference type="InterPro" id="IPR050832">
    <property type="entry name" value="Bact_Acetyltransf"/>
</dbReference>
<protein>
    <submittedName>
        <fullName evidence="4">N-acetyltransferase</fullName>
    </submittedName>
</protein>
<dbReference type="RefSeq" id="WP_003327716.1">
    <property type="nucleotide sequence ID" value="NC_014639.1"/>
</dbReference>
<reference evidence="4 5" key="1">
    <citation type="journal article" date="2011" name="Front. Microbiol.">
        <title>Genomic signatures of strain selection and enhancement in Bacillus atrophaeus var. globigii, a historical biowarfare simulant.</title>
        <authorList>
            <person name="Gibbons H.S."/>
            <person name="Broomall S.M."/>
            <person name="McNew L.A."/>
            <person name="Daligault H."/>
            <person name="Chapman C."/>
            <person name="Bruce D."/>
            <person name="Karavis M."/>
            <person name="Krepps M."/>
            <person name="McGregor P.A."/>
            <person name="Hong C."/>
            <person name="Park K.H."/>
            <person name="Akmal A."/>
            <person name="Feldman A."/>
            <person name="Lin J.S."/>
            <person name="Chang W.E."/>
            <person name="Higgs B.W."/>
            <person name="Demirev P."/>
            <person name="Lindquist J."/>
            <person name="Liem A."/>
            <person name="Fochler E."/>
            <person name="Read T.D."/>
            <person name="Tapia R."/>
            <person name="Johnson S."/>
            <person name="Bishop-Lilly K.A."/>
            <person name="Detter C."/>
            <person name="Han C."/>
            <person name="Sozhamannan S."/>
            <person name="Rosenzweig C.N."/>
            <person name="Skowronski E.W."/>
        </authorList>
    </citation>
    <scope>NUCLEOTIDE SEQUENCE [LARGE SCALE GENOMIC DNA]</scope>
    <source>
        <strain evidence="4 5">1942</strain>
    </source>
</reference>
<dbReference type="InterPro" id="IPR000182">
    <property type="entry name" value="GNAT_dom"/>
</dbReference>
<name>A0ABN3Z7V9_BACA1</name>